<sequence length="109" mass="12178">MKIIRAVIREERVPYVQKALLAVQIPGMTCSPVRGRGSQRGIHLQFRGGVLNIDLIPKVLVEIVIRDDQETVVVEQIITAARTGREGDGRIFVLPVTEAHRVRTTEVEV</sequence>
<dbReference type="PANTHER" id="PTHR30115">
    <property type="entry name" value="NITROGEN REGULATORY PROTEIN P-II"/>
    <property type="match status" value="1"/>
</dbReference>
<dbReference type="GO" id="GO:0005829">
    <property type="term" value="C:cytosol"/>
    <property type="evidence" value="ECO:0007669"/>
    <property type="project" value="TreeGrafter"/>
</dbReference>
<evidence type="ECO:0000313" key="1">
    <source>
        <dbReference type="EMBL" id="KUG10531.1"/>
    </source>
</evidence>
<organism evidence="1">
    <name type="scientific">hydrocarbon metagenome</name>
    <dbReference type="NCBI Taxonomy" id="938273"/>
    <lineage>
        <taxon>unclassified sequences</taxon>
        <taxon>metagenomes</taxon>
        <taxon>ecological metagenomes</taxon>
    </lineage>
</organism>
<dbReference type="Gene3D" id="3.30.70.120">
    <property type="match status" value="1"/>
</dbReference>
<dbReference type="PROSITE" id="PS00638">
    <property type="entry name" value="PII_GLNB_CTER"/>
    <property type="match status" value="1"/>
</dbReference>
<dbReference type="GO" id="GO:0005524">
    <property type="term" value="F:ATP binding"/>
    <property type="evidence" value="ECO:0007669"/>
    <property type="project" value="TreeGrafter"/>
</dbReference>
<dbReference type="SMART" id="SM00938">
    <property type="entry name" value="P-II"/>
    <property type="match status" value="1"/>
</dbReference>
<dbReference type="AlphaFoldDB" id="A0A0W8EQ32"/>
<dbReference type="Pfam" id="PF00543">
    <property type="entry name" value="P-II"/>
    <property type="match status" value="1"/>
</dbReference>
<dbReference type="PRINTS" id="PR00340">
    <property type="entry name" value="PIIGLNB"/>
</dbReference>
<name>A0A0W8EQ32_9ZZZZ</name>
<reference evidence="1" key="1">
    <citation type="journal article" date="2015" name="Proc. Natl. Acad. Sci. U.S.A.">
        <title>Networks of energetic and metabolic interactions define dynamics in microbial communities.</title>
        <authorList>
            <person name="Embree M."/>
            <person name="Liu J.K."/>
            <person name="Al-Bassam M.M."/>
            <person name="Zengler K."/>
        </authorList>
    </citation>
    <scope>NUCLEOTIDE SEQUENCE</scope>
</reference>
<proteinExistence type="predicted"/>
<accession>A0A0W8EQ32</accession>
<dbReference type="GO" id="GO:0030234">
    <property type="term" value="F:enzyme regulator activity"/>
    <property type="evidence" value="ECO:0007669"/>
    <property type="project" value="InterPro"/>
</dbReference>
<dbReference type="InterPro" id="IPR017918">
    <property type="entry name" value="N-reg_PII_CS"/>
</dbReference>
<dbReference type="InterPro" id="IPR011322">
    <property type="entry name" value="N-reg_PII-like_a/b"/>
</dbReference>
<gene>
    <name evidence="1" type="ORF">ASZ90_016545</name>
</gene>
<dbReference type="GO" id="GO:0006808">
    <property type="term" value="P:regulation of nitrogen utilization"/>
    <property type="evidence" value="ECO:0007669"/>
    <property type="project" value="InterPro"/>
</dbReference>
<dbReference type="PANTHER" id="PTHR30115:SF11">
    <property type="entry name" value="NITROGEN REGULATORY PROTEIN P-II HOMOLOG"/>
    <property type="match status" value="1"/>
</dbReference>
<dbReference type="PROSITE" id="PS51343">
    <property type="entry name" value="PII_GLNB_DOM"/>
    <property type="match status" value="1"/>
</dbReference>
<dbReference type="SUPFAM" id="SSF54913">
    <property type="entry name" value="GlnB-like"/>
    <property type="match status" value="1"/>
</dbReference>
<dbReference type="EMBL" id="LNQE01001739">
    <property type="protein sequence ID" value="KUG10531.1"/>
    <property type="molecule type" value="Genomic_DNA"/>
</dbReference>
<protein>
    <submittedName>
        <fullName evidence="1">Nitrogen regulatory protein p-ii</fullName>
    </submittedName>
</protein>
<dbReference type="InterPro" id="IPR002187">
    <property type="entry name" value="N-reg_PII"/>
</dbReference>
<comment type="caution">
    <text evidence="1">The sequence shown here is derived from an EMBL/GenBank/DDBJ whole genome shotgun (WGS) entry which is preliminary data.</text>
</comment>
<dbReference type="InterPro" id="IPR015867">
    <property type="entry name" value="N-reg_PII/ATP_PRibTrfase_C"/>
</dbReference>